<dbReference type="InterPro" id="IPR005046">
    <property type="entry name" value="DUF285"/>
</dbReference>
<evidence type="ECO:0000313" key="3">
    <source>
        <dbReference type="Proteomes" id="UP000031666"/>
    </source>
</evidence>
<dbReference type="InterPro" id="IPR011889">
    <property type="entry name" value="Liste_lipo_26"/>
</dbReference>
<dbReference type="Gene3D" id="2.60.40.10">
    <property type="entry name" value="Immunoglobulins"/>
    <property type="match status" value="2"/>
</dbReference>
<protein>
    <submittedName>
        <fullName evidence="2">Chitinase</fullName>
        <ecNumber evidence="2">3.2.1.14</ecNumber>
    </submittedName>
</protein>
<dbReference type="EC" id="3.2.1.14" evidence="2"/>
<dbReference type="SUPFAM" id="SSF49299">
    <property type="entry name" value="PKD domain"/>
    <property type="match status" value="1"/>
</dbReference>
<evidence type="ECO:0000313" key="2">
    <source>
        <dbReference type="EMBL" id="GAM74647.1"/>
    </source>
</evidence>
<dbReference type="GO" id="GO:0008843">
    <property type="term" value="F:endochitinase activity"/>
    <property type="evidence" value="ECO:0007669"/>
    <property type="project" value="UniProtKB-EC"/>
</dbReference>
<dbReference type="Proteomes" id="UP000031666">
    <property type="component" value="Unassembled WGS sequence"/>
</dbReference>
<reference evidence="2 3" key="2">
    <citation type="submission" date="2015-01" db="EMBL/GenBank/DDBJ databases">
        <authorList>
            <consortium name="NBRP consortium"/>
            <person name="Sawabe T."/>
            <person name="Meirelles P."/>
            <person name="Feng G."/>
            <person name="Sayaka M."/>
            <person name="Hattori M."/>
            <person name="Ohkuma M."/>
        </authorList>
    </citation>
    <scope>NUCLEOTIDE SEQUENCE [LARGE SCALE GENOMIC DNA]</scope>
    <source>
        <strain evidence="3">JCM 19241</strain>
    </source>
</reference>
<accession>A0A0B8QCH7</accession>
<dbReference type="PROSITE" id="PS50093">
    <property type="entry name" value="PKD"/>
    <property type="match status" value="1"/>
</dbReference>
<comment type="caution">
    <text evidence="2">The sequence shown here is derived from an EMBL/GenBank/DDBJ whole genome shotgun (WGS) entry which is preliminary data.</text>
</comment>
<evidence type="ECO:0000259" key="1">
    <source>
        <dbReference type="PROSITE" id="PS50093"/>
    </source>
</evidence>
<keyword evidence="2" id="KW-0378">Hydrolase</keyword>
<dbReference type="Pfam" id="PF16403">
    <property type="entry name" value="Bact_surface_Ig-like"/>
    <property type="match status" value="1"/>
</dbReference>
<feature type="domain" description="PKD" evidence="1">
    <location>
        <begin position="49"/>
        <end position="111"/>
    </location>
</feature>
<dbReference type="InterPro" id="IPR000601">
    <property type="entry name" value="PKD_dom"/>
</dbReference>
<dbReference type="CDD" id="cd00146">
    <property type="entry name" value="PKD"/>
    <property type="match status" value="1"/>
</dbReference>
<dbReference type="STRING" id="1481914.JCM19241_990"/>
<name>A0A0B8QCH7_9VIBR</name>
<dbReference type="Pfam" id="PF03382">
    <property type="entry name" value="DUF285"/>
    <property type="match status" value="1"/>
</dbReference>
<dbReference type="InterPro" id="IPR035986">
    <property type="entry name" value="PKD_dom_sf"/>
</dbReference>
<reference evidence="2 3" key="1">
    <citation type="submission" date="2015-01" db="EMBL/GenBank/DDBJ databases">
        <title>Vibrio sp. C94 JCM 19241 whole genome shotgun sequence.</title>
        <authorList>
            <person name="Sawabe T."/>
            <person name="Meirelles P."/>
            <person name="Feng G."/>
            <person name="Sayaka M."/>
            <person name="Hattori M."/>
            <person name="Ohkuma M."/>
        </authorList>
    </citation>
    <scope>NUCLEOTIDE SEQUENCE [LARGE SCALE GENOMIC DNA]</scope>
    <source>
        <strain evidence="3">JCM 19241</strain>
    </source>
</reference>
<gene>
    <name evidence="2" type="ORF">JCM19241_990</name>
</gene>
<dbReference type="InterPro" id="IPR032179">
    <property type="entry name" value="Cry22Aa_Ig-like"/>
</dbReference>
<dbReference type="EMBL" id="BBSC01000003">
    <property type="protein sequence ID" value="GAM74647.1"/>
    <property type="molecule type" value="Genomic_DNA"/>
</dbReference>
<dbReference type="InterPro" id="IPR013783">
    <property type="entry name" value="Ig-like_fold"/>
</dbReference>
<proteinExistence type="predicted"/>
<dbReference type="AlphaFoldDB" id="A0A0B8QCH7"/>
<keyword evidence="2" id="KW-0326">Glycosidase</keyword>
<dbReference type="NCBIfam" id="TIGR02167">
    <property type="entry name" value="Liste_lipo_26"/>
    <property type="match status" value="1"/>
</dbReference>
<organism evidence="2 3">
    <name type="scientific">Vibrio ishigakensis</name>
    <dbReference type="NCBI Taxonomy" id="1481914"/>
    <lineage>
        <taxon>Bacteria</taxon>
        <taxon>Pseudomonadati</taxon>
        <taxon>Pseudomonadota</taxon>
        <taxon>Gammaproteobacteria</taxon>
        <taxon>Vibrionales</taxon>
        <taxon>Vibrionaceae</taxon>
        <taxon>Vibrio</taxon>
    </lineage>
</organism>
<sequence>MDDVDGEVEVVLSSATVDTDTLGDYTLVYSAEDSSGNQSSVTRIVSVVEPRPFVTMWKIEAANSEITIPTRSSTFTYDYSIDWGDGTTEENQTGNASHTYALPGTYTISINGVFPNLTTLGGSEKLPMLSLEQWGDIKWESLSDIFYGAENITNNATDTPDLRLVTDFSYTFAEASQFNTDLSLWDTSKATTFYYMFEDATSFEFNITDWDVSKVEDMRGMFEGVTIPTETYDQILISWSEQEVQDNVVFNAGNSNILSMPKLHAIN</sequence>